<sequence>MIETCWGEIGDEADATALERFDNFLESLKKNNLEIVFGEVSSIHLQFRNGLKENKFGNRICEITVAESLLNWRDFPAVELEFWGRLDICRIWFQCKQGLAPRQEYWIGSQCFLNLTNQGPMVLWQRTQLMDQFLRQLGLLNAQKLPYENVEPGKKLLTDFRRIYLQMTDHLLPSQREKLDWKYLITLGDEE</sequence>
<comment type="caution">
    <text evidence="1">The sequence shown here is derived from an EMBL/GenBank/DDBJ whole genome shotgun (WGS) entry which is preliminary data.</text>
</comment>
<protein>
    <submittedName>
        <fullName evidence="1">Uncharacterized protein</fullName>
    </submittedName>
</protein>
<accession>A0A0G0QFP4</accession>
<reference evidence="1 2" key="1">
    <citation type="journal article" date="2015" name="Nature">
        <title>rRNA introns, odd ribosomes, and small enigmatic genomes across a large radiation of phyla.</title>
        <authorList>
            <person name="Brown C.T."/>
            <person name="Hug L.A."/>
            <person name="Thomas B.C."/>
            <person name="Sharon I."/>
            <person name="Castelle C.J."/>
            <person name="Singh A."/>
            <person name="Wilkins M.J."/>
            <person name="Williams K.H."/>
            <person name="Banfield J.F."/>
        </authorList>
    </citation>
    <scope>NUCLEOTIDE SEQUENCE [LARGE SCALE GENOMIC DNA]</scope>
</reference>
<dbReference type="STRING" id="1618574.UT24_C0011G0010"/>
<organism evidence="1 2">
    <name type="scientific">Candidatus Woesebacteria bacterium GW2011_GWB1_39_12</name>
    <dbReference type="NCBI Taxonomy" id="1618574"/>
    <lineage>
        <taxon>Bacteria</taxon>
        <taxon>Candidatus Woeseibacteriota</taxon>
    </lineage>
</organism>
<dbReference type="Proteomes" id="UP000033881">
    <property type="component" value="Unassembled WGS sequence"/>
</dbReference>
<name>A0A0G0QFP4_9BACT</name>
<evidence type="ECO:0000313" key="2">
    <source>
        <dbReference type="Proteomes" id="UP000033881"/>
    </source>
</evidence>
<dbReference type="AlphaFoldDB" id="A0A0G0QFP4"/>
<dbReference type="EMBL" id="LBWB01000011">
    <property type="protein sequence ID" value="KKR00557.1"/>
    <property type="molecule type" value="Genomic_DNA"/>
</dbReference>
<gene>
    <name evidence="1" type="ORF">UT24_C0011G0010</name>
</gene>
<proteinExistence type="predicted"/>
<evidence type="ECO:0000313" key="1">
    <source>
        <dbReference type="EMBL" id="KKR00557.1"/>
    </source>
</evidence>